<name>A0A7C9HP42_9GAMM</name>
<dbReference type="InterPro" id="IPR059100">
    <property type="entry name" value="TSP3_bac"/>
</dbReference>
<evidence type="ECO:0000256" key="4">
    <source>
        <dbReference type="ARBA" id="ARBA00022729"/>
    </source>
</evidence>
<protein>
    <recommendedName>
        <fullName evidence="8">Inverse autotransporter beta-domain domain-containing protein</fullName>
    </recommendedName>
</protein>
<evidence type="ECO:0000256" key="7">
    <source>
        <dbReference type="SAM" id="SignalP"/>
    </source>
</evidence>
<dbReference type="Pfam" id="PF11924">
    <property type="entry name" value="IAT_beta"/>
    <property type="match status" value="1"/>
</dbReference>
<dbReference type="InterPro" id="IPR024519">
    <property type="entry name" value="IAT_beta"/>
</dbReference>
<keyword evidence="5" id="KW-0106">Calcium</keyword>
<evidence type="ECO:0000313" key="9">
    <source>
        <dbReference type="EMBL" id="MUV12653.1"/>
    </source>
</evidence>
<keyword evidence="3" id="KW-0964">Secreted</keyword>
<gene>
    <name evidence="9" type="ORF">GN331_00340</name>
</gene>
<comment type="subcellular location">
    <subcellularLocation>
        <location evidence="1">Secreted</location>
    </subcellularLocation>
</comment>
<dbReference type="Pfam" id="PF18884">
    <property type="entry name" value="TSP3_bac"/>
    <property type="match status" value="2"/>
</dbReference>
<evidence type="ECO:0000256" key="2">
    <source>
        <dbReference type="ARBA" id="ARBA00010116"/>
    </source>
</evidence>
<feature type="signal peptide" evidence="7">
    <location>
        <begin position="1"/>
        <end position="33"/>
    </location>
</feature>
<evidence type="ECO:0000256" key="1">
    <source>
        <dbReference type="ARBA" id="ARBA00004613"/>
    </source>
</evidence>
<keyword evidence="10" id="KW-1185">Reference proteome</keyword>
<evidence type="ECO:0000256" key="3">
    <source>
        <dbReference type="ARBA" id="ARBA00022525"/>
    </source>
</evidence>
<dbReference type="Gene3D" id="2.60.40.2700">
    <property type="match status" value="1"/>
</dbReference>
<feature type="domain" description="Inverse autotransporter beta-domain" evidence="8">
    <location>
        <begin position="99"/>
        <end position="377"/>
    </location>
</feature>
<dbReference type="Proteomes" id="UP000479692">
    <property type="component" value="Unassembled WGS sequence"/>
</dbReference>
<sequence>MTDQPHKPNRFTFLAKSIAMAITFSFASPAALAEEEEKKKKIQEARNAALVEANARAQTKNVQDGLPDIGGGDQGPNKAKETADALTSKAISAAQSAAKTSSSNTSTSSTSATDQFTADVANAAISSGISTLKQSDNQFLQRLEGGVTLGAEGGVDVNLKTIGTLYGGEDKRHYLLTQFGVHNEGDRATANVGLVYRWIAPNDAWLLGGNVFYDHDFHNGAHRVGLGVEAATTSMRFFANTYAPASDWKTIENQPDFEERAASGYDLGLTWSPTRAPGLDLTVKGTRWHGDQVDVFGSGQTYKDPFVLTTKVAYSPVPMFGIALEHDSAMGTGQRDTRVSFNFKYQLGETLGAQTARTNVAQRNDIRKRATEFVEREEKIVTEIREKDIPLAFVGPAVVNDSVMSDAMYTYGLQVTGAKDGHSFTLTGADAAVFTLAGNELRLDPTKMTSAELAKDNRFEATVNVIDGRGRVAQQHFIVDVIDIDPDGDGLSNEQEKEHGTDPNKSDTDGDGLDDKTEIDTGTNPLDPNDPGAGNVPTNVDVHFNGSPLTGAPLVGSVLSAAVTCKDGSCPTTGLTYQWQIESAVGSGTYVDIAGATGATYTVVAGDQKRRIRVLATQP</sequence>
<evidence type="ECO:0000259" key="8">
    <source>
        <dbReference type="Pfam" id="PF11924"/>
    </source>
</evidence>
<dbReference type="PANTHER" id="PTHR39576:SF2">
    <property type="entry name" value="ATTACHING AND EFFACING PROTEIN HOMOLOG-RELATED"/>
    <property type="match status" value="1"/>
</dbReference>
<evidence type="ECO:0000256" key="5">
    <source>
        <dbReference type="ARBA" id="ARBA00022837"/>
    </source>
</evidence>
<feature type="region of interest" description="Disordered" evidence="6">
    <location>
        <begin position="484"/>
        <end position="537"/>
    </location>
</feature>
<dbReference type="GO" id="GO:0009279">
    <property type="term" value="C:cell outer membrane"/>
    <property type="evidence" value="ECO:0007669"/>
    <property type="project" value="TreeGrafter"/>
</dbReference>
<evidence type="ECO:0000256" key="6">
    <source>
        <dbReference type="SAM" id="MobiDB-lite"/>
    </source>
</evidence>
<comment type="similarity">
    <text evidence="2">Belongs to the intimin/invasin family.</text>
</comment>
<accession>A0A7C9HP42</accession>
<evidence type="ECO:0000313" key="10">
    <source>
        <dbReference type="Proteomes" id="UP000479692"/>
    </source>
</evidence>
<comment type="caution">
    <text evidence="9">The sequence shown here is derived from an EMBL/GenBank/DDBJ whole genome shotgun (WGS) entry which is preliminary data.</text>
</comment>
<dbReference type="NCBIfam" id="NF040485">
    <property type="entry name" value="ZirU_fam"/>
    <property type="match status" value="1"/>
</dbReference>
<reference evidence="9 10" key="1">
    <citation type="submission" date="2019-12" db="EMBL/GenBank/DDBJ databases">
        <authorList>
            <person name="Xu J."/>
        </authorList>
    </citation>
    <scope>NUCLEOTIDE SEQUENCE [LARGE SCALE GENOMIC DNA]</scope>
    <source>
        <strain evidence="9 10">HX-5-24</strain>
    </source>
</reference>
<dbReference type="PANTHER" id="PTHR39576">
    <property type="entry name" value="ATTACHING AND EFFACING PROTEIN HOMOLOG-RELATED-RELATED"/>
    <property type="match status" value="1"/>
</dbReference>
<dbReference type="InterPro" id="IPR038177">
    <property type="entry name" value="IAT_beta_sf"/>
</dbReference>
<keyword evidence="4 7" id="KW-0732">Signal</keyword>
<proteinExistence type="inferred from homology"/>
<feature type="chain" id="PRO_5029013222" description="Inverse autotransporter beta-domain domain-containing protein" evidence="7">
    <location>
        <begin position="34"/>
        <end position="619"/>
    </location>
</feature>
<dbReference type="EMBL" id="WOXT01000001">
    <property type="protein sequence ID" value="MUV12653.1"/>
    <property type="molecule type" value="Genomic_DNA"/>
</dbReference>
<dbReference type="PROSITE" id="PS51318">
    <property type="entry name" value="TAT"/>
    <property type="match status" value="1"/>
</dbReference>
<dbReference type="InterPro" id="IPR051715">
    <property type="entry name" value="Intimin-Invasin_domain"/>
</dbReference>
<feature type="compositionally biased region" description="Basic and acidic residues" evidence="6">
    <location>
        <begin position="494"/>
        <end position="519"/>
    </location>
</feature>
<dbReference type="AlphaFoldDB" id="A0A7C9HP42"/>
<dbReference type="Gene3D" id="2.40.160.160">
    <property type="entry name" value="Inverse autotransporter, beta-domain"/>
    <property type="match status" value="1"/>
</dbReference>
<organism evidence="9 10">
    <name type="scientific">Noviluteimonas gilva</name>
    <dbReference type="NCBI Taxonomy" id="2682097"/>
    <lineage>
        <taxon>Bacteria</taxon>
        <taxon>Pseudomonadati</taxon>
        <taxon>Pseudomonadota</taxon>
        <taxon>Gammaproteobacteria</taxon>
        <taxon>Lysobacterales</taxon>
        <taxon>Lysobacteraceae</taxon>
        <taxon>Noviluteimonas</taxon>
    </lineage>
</organism>
<dbReference type="InterPro" id="IPR006311">
    <property type="entry name" value="TAT_signal"/>
</dbReference>
<dbReference type="InterPro" id="IPR054665">
    <property type="entry name" value="ZirU-like_dom"/>
</dbReference>
<feature type="region of interest" description="Disordered" evidence="6">
    <location>
        <begin position="56"/>
        <end position="85"/>
    </location>
</feature>